<dbReference type="OrthoDB" id="4121238at2759"/>
<reference evidence="2 3" key="1">
    <citation type="submission" date="2013-03" db="EMBL/GenBank/DDBJ databases">
        <title>The Genome Sequence of Cladophialophora psammophila CBS 110553.</title>
        <authorList>
            <consortium name="The Broad Institute Genomics Platform"/>
            <person name="Cuomo C."/>
            <person name="de Hoog S."/>
            <person name="Gorbushina A."/>
            <person name="Walker B."/>
            <person name="Young S.K."/>
            <person name="Zeng Q."/>
            <person name="Gargeya S."/>
            <person name="Fitzgerald M."/>
            <person name="Haas B."/>
            <person name="Abouelleil A."/>
            <person name="Allen A.W."/>
            <person name="Alvarado L."/>
            <person name="Arachchi H.M."/>
            <person name="Berlin A.M."/>
            <person name="Chapman S.B."/>
            <person name="Gainer-Dewar J."/>
            <person name="Goldberg J."/>
            <person name="Griggs A."/>
            <person name="Gujja S."/>
            <person name="Hansen M."/>
            <person name="Howarth C."/>
            <person name="Imamovic A."/>
            <person name="Ireland A."/>
            <person name="Larimer J."/>
            <person name="McCowan C."/>
            <person name="Murphy C."/>
            <person name="Pearson M."/>
            <person name="Poon T.W."/>
            <person name="Priest M."/>
            <person name="Roberts A."/>
            <person name="Saif S."/>
            <person name="Shea T."/>
            <person name="Sisk P."/>
            <person name="Sykes S."/>
            <person name="Wortman J."/>
            <person name="Nusbaum C."/>
            <person name="Birren B."/>
        </authorList>
    </citation>
    <scope>NUCLEOTIDE SEQUENCE [LARGE SCALE GENOMIC DNA]</scope>
    <source>
        <strain evidence="2 3">CBS 110553</strain>
    </source>
</reference>
<feature type="compositionally biased region" description="Acidic residues" evidence="1">
    <location>
        <begin position="599"/>
        <end position="611"/>
    </location>
</feature>
<sequence length="735" mass="81144">MGETYSTFNQSNNWEQGTDSEQDDRMPAHSAGHAGATRPVRRRILINSTGLPPYDTPNFRGVTKTREGKAKAVRPNRLEGSVSKPTPRGGRGYGKSKPLKYATSNKYHKAVFPGMRVPVYMRKRSKRDRYGYRSESGVIQSRRPEYVPVMSVQCPMPGGTAVTMTTDPVQKVSWGPITRIEASEEARELINHWREALKDAKKTKEKGKVKDGSDDDETDKPAKARGAKGRDNAAIVAGTKPDERSKCQDQEDISINNDLTPATTSQADTEATTDTRPPRRFLKPPPPTPPDTIFHKTHSQLVAAALSMPTLPTLHRISDPQLVEQYRLQHAMDRDTFEKETRAIKKGLVDAKVARGGKPRLLKNEYTVELASREDAETAEKWARDQGRSFGIVEMRSRANSALATGGPGVSPGELGLKMMGGEMETSESASAVSAMKEREGRDRTEDESEQQFPNLHRAEHPATTPSAEQLSAVGPEDETLTAEARRKQNKSSTHTKTGTCPQLKYKPALRDVKSQLSRLNLSEHVSKITTYGSVRHQHSVKREASDHGEKRTVKTWIEITEVYEVPAPKALTIKDVVAAVEEEAEGHDSEGEGWQGESNEEESDDSDESENYTAKKKDKGKRVKKRGKLIAKSKVKAKLSTASESDEEGYASDTDFDSSSSSTISEFDSASDHGGAPGFREEFHDPDETETEALFRSLSRFGEVNAESIAQVSSDLRALMAGLRTDGMLSTRED</sequence>
<evidence type="ECO:0000313" key="3">
    <source>
        <dbReference type="Proteomes" id="UP000019471"/>
    </source>
</evidence>
<accession>W9X1R8</accession>
<feature type="region of interest" description="Disordered" evidence="1">
    <location>
        <begin position="200"/>
        <end position="287"/>
    </location>
</feature>
<feature type="compositionally biased region" description="Basic and acidic residues" evidence="1">
    <location>
        <begin position="436"/>
        <end position="445"/>
    </location>
</feature>
<dbReference type="RefSeq" id="XP_007744625.1">
    <property type="nucleotide sequence ID" value="XM_007746435.1"/>
</dbReference>
<feature type="region of interest" description="Disordered" evidence="1">
    <location>
        <begin position="579"/>
        <end position="692"/>
    </location>
</feature>
<comment type="caution">
    <text evidence="2">The sequence shown here is derived from an EMBL/GenBank/DDBJ whole genome shotgun (WGS) entry which is preliminary data.</text>
</comment>
<feature type="compositionally biased region" description="Basic and acidic residues" evidence="1">
    <location>
        <begin position="200"/>
        <end position="212"/>
    </location>
</feature>
<dbReference type="Proteomes" id="UP000019471">
    <property type="component" value="Unassembled WGS sequence"/>
</dbReference>
<gene>
    <name evidence="2" type="ORF">A1O5_05837</name>
</gene>
<dbReference type="EMBL" id="AMGX01000008">
    <property type="protein sequence ID" value="EXJ70846.1"/>
    <property type="molecule type" value="Genomic_DNA"/>
</dbReference>
<feature type="compositionally biased region" description="Polar residues" evidence="1">
    <location>
        <begin position="253"/>
        <end position="274"/>
    </location>
</feature>
<feature type="compositionally biased region" description="Polar residues" evidence="1">
    <location>
        <begin position="491"/>
        <end position="501"/>
    </location>
</feature>
<dbReference type="GeneID" id="19190552"/>
<dbReference type="HOGENOM" id="CLU_432785_0_0_1"/>
<organism evidence="2 3">
    <name type="scientific">Cladophialophora psammophila CBS 110553</name>
    <dbReference type="NCBI Taxonomy" id="1182543"/>
    <lineage>
        <taxon>Eukaryota</taxon>
        <taxon>Fungi</taxon>
        <taxon>Dikarya</taxon>
        <taxon>Ascomycota</taxon>
        <taxon>Pezizomycotina</taxon>
        <taxon>Eurotiomycetes</taxon>
        <taxon>Chaetothyriomycetidae</taxon>
        <taxon>Chaetothyriales</taxon>
        <taxon>Herpotrichiellaceae</taxon>
        <taxon>Cladophialophora</taxon>
    </lineage>
</organism>
<evidence type="ECO:0000313" key="2">
    <source>
        <dbReference type="EMBL" id="EXJ70846.1"/>
    </source>
</evidence>
<evidence type="ECO:0000256" key="1">
    <source>
        <dbReference type="SAM" id="MobiDB-lite"/>
    </source>
</evidence>
<feature type="region of interest" description="Disordered" evidence="1">
    <location>
        <begin position="1"/>
        <end position="98"/>
    </location>
</feature>
<name>W9X1R8_9EURO</name>
<feature type="compositionally biased region" description="Low complexity" evidence="1">
    <location>
        <begin position="658"/>
        <end position="669"/>
    </location>
</feature>
<feature type="compositionally biased region" description="Basic and acidic residues" evidence="1">
    <location>
        <begin position="240"/>
        <end position="249"/>
    </location>
</feature>
<protein>
    <submittedName>
        <fullName evidence="2">Uncharacterized protein</fullName>
    </submittedName>
</protein>
<keyword evidence="3" id="KW-1185">Reference proteome</keyword>
<dbReference type="AlphaFoldDB" id="W9X1R8"/>
<proteinExistence type="predicted"/>
<feature type="compositionally biased region" description="Acidic residues" evidence="1">
    <location>
        <begin position="645"/>
        <end position="657"/>
    </location>
</feature>
<feature type="region of interest" description="Disordered" evidence="1">
    <location>
        <begin position="424"/>
        <end position="504"/>
    </location>
</feature>
<feature type="compositionally biased region" description="Basic residues" evidence="1">
    <location>
        <begin position="615"/>
        <end position="638"/>
    </location>
</feature>
<feature type="compositionally biased region" description="Polar residues" evidence="1">
    <location>
        <begin position="1"/>
        <end position="19"/>
    </location>
</feature>